<keyword evidence="2 4" id="KW-0238">DNA-binding</keyword>
<accession>A0AA41Y1E7</accession>
<evidence type="ECO:0000256" key="1">
    <source>
        <dbReference type="ARBA" id="ARBA00023015"/>
    </source>
</evidence>
<dbReference type="InterPro" id="IPR050109">
    <property type="entry name" value="HTH-type_TetR-like_transc_reg"/>
</dbReference>
<dbReference type="EMBL" id="JAMPJT010000001">
    <property type="protein sequence ID" value="MCV9877651.1"/>
    <property type="molecule type" value="Genomic_DNA"/>
</dbReference>
<dbReference type="GO" id="GO:0003700">
    <property type="term" value="F:DNA-binding transcription factor activity"/>
    <property type="evidence" value="ECO:0007669"/>
    <property type="project" value="TreeGrafter"/>
</dbReference>
<protein>
    <submittedName>
        <fullName evidence="6">TetR/AcrR family transcriptional regulator</fullName>
    </submittedName>
</protein>
<proteinExistence type="predicted"/>
<feature type="domain" description="HTH tetR-type" evidence="5">
    <location>
        <begin position="7"/>
        <end position="67"/>
    </location>
</feature>
<dbReference type="PANTHER" id="PTHR30055:SF119">
    <property type="entry name" value="NALC"/>
    <property type="match status" value="1"/>
</dbReference>
<keyword evidence="3" id="KW-0804">Transcription</keyword>
<dbReference type="Gene3D" id="1.10.357.10">
    <property type="entry name" value="Tetracycline Repressor, domain 2"/>
    <property type="match status" value="2"/>
</dbReference>
<dbReference type="FunFam" id="1.10.10.60:FF:000141">
    <property type="entry name" value="TetR family transcriptional regulator"/>
    <property type="match status" value="1"/>
</dbReference>
<keyword evidence="1" id="KW-0805">Transcription regulation</keyword>
<organism evidence="6 9">
    <name type="scientific">Brenneria izbisi</name>
    <dbReference type="NCBI Taxonomy" id="2939450"/>
    <lineage>
        <taxon>Bacteria</taxon>
        <taxon>Pseudomonadati</taxon>
        <taxon>Pseudomonadota</taxon>
        <taxon>Gammaproteobacteria</taxon>
        <taxon>Enterobacterales</taxon>
        <taxon>Pectobacteriaceae</taxon>
        <taxon>Brenneria</taxon>
    </lineage>
</organism>
<dbReference type="PRINTS" id="PR00455">
    <property type="entry name" value="HTHTETR"/>
</dbReference>
<dbReference type="Proteomes" id="UP001165569">
    <property type="component" value="Unassembled WGS sequence"/>
</dbReference>
<dbReference type="Pfam" id="PF14246">
    <property type="entry name" value="TetR_C_7"/>
    <property type="match status" value="1"/>
</dbReference>
<dbReference type="SUPFAM" id="SSF46689">
    <property type="entry name" value="Homeodomain-like"/>
    <property type="match status" value="1"/>
</dbReference>
<feature type="DNA-binding region" description="H-T-H motif" evidence="4">
    <location>
        <begin position="30"/>
        <end position="49"/>
    </location>
</feature>
<evidence type="ECO:0000313" key="8">
    <source>
        <dbReference type="Proteomes" id="UP001165568"/>
    </source>
</evidence>
<evidence type="ECO:0000313" key="6">
    <source>
        <dbReference type="EMBL" id="MCV9877651.1"/>
    </source>
</evidence>
<dbReference type="SUPFAM" id="SSF48498">
    <property type="entry name" value="Tetracyclin repressor-like, C-terminal domain"/>
    <property type="match status" value="1"/>
</dbReference>
<gene>
    <name evidence="6" type="ORF">NC803_02105</name>
    <name evidence="7" type="ORF">NC856_00645</name>
</gene>
<dbReference type="EMBL" id="JAMPJU010000001">
    <property type="protein sequence ID" value="MCV9880784.1"/>
    <property type="molecule type" value="Genomic_DNA"/>
</dbReference>
<evidence type="ECO:0000259" key="5">
    <source>
        <dbReference type="PROSITE" id="PS50977"/>
    </source>
</evidence>
<reference evidence="6" key="1">
    <citation type="submission" date="2022-04" db="EMBL/GenBank/DDBJ databases">
        <title>Brenneria sp. isolated from walnut trees in Serbia.</title>
        <authorList>
            <person name="Gasic K."/>
            <person name="Zlatkovic N."/>
            <person name="Kuzmanovic N."/>
        </authorList>
    </citation>
    <scope>NUCLEOTIDE SEQUENCE</scope>
    <source>
        <strain evidence="7">KBI 423</strain>
        <strain evidence="6">KBI 447</strain>
    </source>
</reference>
<dbReference type="Pfam" id="PF00440">
    <property type="entry name" value="TetR_N"/>
    <property type="match status" value="1"/>
</dbReference>
<comment type="caution">
    <text evidence="6">The sequence shown here is derived from an EMBL/GenBank/DDBJ whole genome shotgun (WGS) entry which is preliminary data.</text>
</comment>
<dbReference type="GO" id="GO:0000976">
    <property type="term" value="F:transcription cis-regulatory region binding"/>
    <property type="evidence" value="ECO:0007669"/>
    <property type="project" value="TreeGrafter"/>
</dbReference>
<dbReference type="AlphaFoldDB" id="A0AA41Y1E7"/>
<dbReference type="InterPro" id="IPR001647">
    <property type="entry name" value="HTH_TetR"/>
</dbReference>
<evidence type="ECO:0000313" key="9">
    <source>
        <dbReference type="Proteomes" id="UP001165569"/>
    </source>
</evidence>
<keyword evidence="8" id="KW-1185">Reference proteome</keyword>
<sequence length="228" mass="25500">MSRSKTESVRNAFLKAAIEVFLEAGFEQSTMDAIAARSGRAKSTLYRYFDSKEALFSALIIKASQGHDNEIINFLYRSGNGPQTGNSTENAVDSLIFPSHEADCKDALTQFGQYILTHFHTPQTLAVRRMMIAAAATHPEIGRQFYEQGPSRVIKHLEQYFSPLIDKGYFHSADPHVVACHYFGLLESEVSEAGLHNVITQLSDEQIKAIASRSVTVFMRAYAREFPQ</sequence>
<evidence type="ECO:0000256" key="3">
    <source>
        <dbReference type="ARBA" id="ARBA00023163"/>
    </source>
</evidence>
<dbReference type="RefSeq" id="WP_264088471.1">
    <property type="nucleotide sequence ID" value="NZ_JAMPJT010000001.1"/>
</dbReference>
<dbReference type="InterPro" id="IPR039536">
    <property type="entry name" value="TetR_C_Proteobacteria"/>
</dbReference>
<dbReference type="PROSITE" id="PS50977">
    <property type="entry name" value="HTH_TETR_2"/>
    <property type="match status" value="1"/>
</dbReference>
<dbReference type="PANTHER" id="PTHR30055">
    <property type="entry name" value="HTH-TYPE TRANSCRIPTIONAL REGULATOR RUTR"/>
    <property type="match status" value="1"/>
</dbReference>
<evidence type="ECO:0000256" key="4">
    <source>
        <dbReference type="PROSITE-ProRule" id="PRU00335"/>
    </source>
</evidence>
<name>A0AA41Y1E7_9GAMM</name>
<dbReference type="InterPro" id="IPR036271">
    <property type="entry name" value="Tet_transcr_reg_TetR-rel_C_sf"/>
</dbReference>
<dbReference type="Proteomes" id="UP001165568">
    <property type="component" value="Unassembled WGS sequence"/>
</dbReference>
<evidence type="ECO:0000313" key="7">
    <source>
        <dbReference type="EMBL" id="MCV9880784.1"/>
    </source>
</evidence>
<dbReference type="InterPro" id="IPR009057">
    <property type="entry name" value="Homeodomain-like_sf"/>
</dbReference>
<evidence type="ECO:0000256" key="2">
    <source>
        <dbReference type="ARBA" id="ARBA00023125"/>
    </source>
</evidence>